<feature type="coiled-coil region" evidence="1">
    <location>
        <begin position="1743"/>
        <end position="1777"/>
    </location>
</feature>
<feature type="compositionally biased region" description="Polar residues" evidence="2">
    <location>
        <begin position="2284"/>
        <end position="2293"/>
    </location>
</feature>
<feature type="compositionally biased region" description="Polar residues" evidence="2">
    <location>
        <begin position="2330"/>
        <end position="2346"/>
    </location>
</feature>
<evidence type="ECO:0000313" key="4">
    <source>
        <dbReference type="Proteomes" id="UP000009168"/>
    </source>
</evidence>
<feature type="region of interest" description="Disordered" evidence="2">
    <location>
        <begin position="2325"/>
        <end position="2346"/>
    </location>
</feature>
<dbReference type="RefSeq" id="XP_001023093.1">
    <property type="nucleotide sequence ID" value="XM_001023093.1"/>
</dbReference>
<reference evidence="4" key="1">
    <citation type="journal article" date="2006" name="PLoS Biol.">
        <title>Macronuclear genome sequence of the ciliate Tetrahymena thermophila, a model eukaryote.</title>
        <authorList>
            <person name="Eisen J.A."/>
            <person name="Coyne R.S."/>
            <person name="Wu M."/>
            <person name="Wu D."/>
            <person name="Thiagarajan M."/>
            <person name="Wortman J.R."/>
            <person name="Badger J.H."/>
            <person name="Ren Q."/>
            <person name="Amedeo P."/>
            <person name="Jones K.M."/>
            <person name="Tallon L.J."/>
            <person name="Delcher A.L."/>
            <person name="Salzberg S.L."/>
            <person name="Silva J.C."/>
            <person name="Haas B.J."/>
            <person name="Majoros W.H."/>
            <person name="Farzad M."/>
            <person name="Carlton J.M."/>
            <person name="Smith R.K. Jr."/>
            <person name="Garg J."/>
            <person name="Pearlman R.E."/>
            <person name="Karrer K.M."/>
            <person name="Sun L."/>
            <person name="Manning G."/>
            <person name="Elde N.C."/>
            <person name="Turkewitz A.P."/>
            <person name="Asai D.J."/>
            <person name="Wilkes D.E."/>
            <person name="Wang Y."/>
            <person name="Cai H."/>
            <person name="Collins K."/>
            <person name="Stewart B.A."/>
            <person name="Lee S.R."/>
            <person name="Wilamowska K."/>
            <person name="Weinberg Z."/>
            <person name="Ruzzo W.L."/>
            <person name="Wloga D."/>
            <person name="Gaertig J."/>
            <person name="Frankel J."/>
            <person name="Tsao C.-C."/>
            <person name="Gorovsky M.A."/>
            <person name="Keeling P.J."/>
            <person name="Waller R.F."/>
            <person name="Patron N.J."/>
            <person name="Cherry J.M."/>
            <person name="Stover N.A."/>
            <person name="Krieger C.J."/>
            <person name="del Toro C."/>
            <person name="Ryder H.F."/>
            <person name="Williamson S.C."/>
            <person name="Barbeau R.A."/>
            <person name="Hamilton E.P."/>
            <person name="Orias E."/>
        </authorList>
    </citation>
    <scope>NUCLEOTIDE SEQUENCE [LARGE SCALE GENOMIC DNA]</scope>
    <source>
        <strain evidence="4">SB210</strain>
    </source>
</reference>
<feature type="region of interest" description="Disordered" evidence="2">
    <location>
        <begin position="1890"/>
        <end position="1910"/>
    </location>
</feature>
<feature type="region of interest" description="Disordered" evidence="2">
    <location>
        <begin position="2376"/>
        <end position="2395"/>
    </location>
</feature>
<feature type="region of interest" description="Disordered" evidence="2">
    <location>
        <begin position="2277"/>
        <end position="2306"/>
    </location>
</feature>
<dbReference type="HOGENOM" id="CLU_228079_0_0_1"/>
<feature type="compositionally biased region" description="Low complexity" evidence="2">
    <location>
        <begin position="2218"/>
        <end position="2232"/>
    </location>
</feature>
<name>I7LWU0_TETTS</name>
<dbReference type="GeneID" id="7835417"/>
<evidence type="ECO:0000256" key="1">
    <source>
        <dbReference type="SAM" id="Coils"/>
    </source>
</evidence>
<dbReference type="InterPro" id="IPR027417">
    <property type="entry name" value="P-loop_NTPase"/>
</dbReference>
<proteinExistence type="predicted"/>
<dbReference type="EMBL" id="GG662523">
    <property type="protein sequence ID" value="EAS02848.1"/>
    <property type="molecule type" value="Genomic_DNA"/>
</dbReference>
<feature type="coiled-coil region" evidence="1">
    <location>
        <begin position="798"/>
        <end position="825"/>
    </location>
</feature>
<keyword evidence="1" id="KW-0175">Coiled coil</keyword>
<keyword evidence="4" id="KW-1185">Reference proteome</keyword>
<gene>
    <name evidence="3" type="ORF">TTHERM_00353340</name>
</gene>
<organism evidence="3 4">
    <name type="scientific">Tetrahymena thermophila (strain SB210)</name>
    <dbReference type="NCBI Taxonomy" id="312017"/>
    <lineage>
        <taxon>Eukaryota</taxon>
        <taxon>Sar</taxon>
        <taxon>Alveolata</taxon>
        <taxon>Ciliophora</taxon>
        <taxon>Intramacronucleata</taxon>
        <taxon>Oligohymenophorea</taxon>
        <taxon>Hymenostomatida</taxon>
        <taxon>Tetrahymenina</taxon>
        <taxon>Tetrahymenidae</taxon>
        <taxon>Tetrahymena</taxon>
    </lineage>
</organism>
<dbReference type="InParanoid" id="I7LWU0"/>
<accession>I7LWU0</accession>
<dbReference type="Proteomes" id="UP000009168">
    <property type="component" value="Unassembled WGS sequence"/>
</dbReference>
<protein>
    <submittedName>
        <fullName evidence="3">Uncharacterized protein</fullName>
    </submittedName>
</protein>
<feature type="compositionally biased region" description="Low complexity" evidence="2">
    <location>
        <begin position="2238"/>
        <end position="2250"/>
    </location>
</feature>
<feature type="region of interest" description="Disordered" evidence="2">
    <location>
        <begin position="1656"/>
        <end position="1677"/>
    </location>
</feature>
<dbReference type="KEGG" id="tet:TTHERM_00353340"/>
<evidence type="ECO:0000313" key="3">
    <source>
        <dbReference type="EMBL" id="EAS02848.1"/>
    </source>
</evidence>
<evidence type="ECO:0000256" key="2">
    <source>
        <dbReference type="SAM" id="MobiDB-lite"/>
    </source>
</evidence>
<sequence>MQKQLAKKKYIPLIVQKFTPIKEIEANVIPTGFTIDECTSFSIYLKDINNIIENTTKQQDEKIVLRDESVQKVYEIHRQILQYVNDFLQIFIEQFNQKFSMFFVNFNSDIPLHLLDFNGSDTFTLVMKTQNKPLMQNGIIFWKSMITNLQQVLQKYKIATLSSIYFGNICVSFYENEENQFDYYFFGSAINGSIRGCKLSKALDLQLNLLLHQDFAINFEHKTNLMKYMLKKKDSSNVKITDATILSSFYIVPYSSIKDNKSTQFSCDQQYIQSIQSADINDGDQEKIMKKVKILTENQEGFEAVSFIKLVFSIQPEHLHSNSFDNNISQSKLSSTKKEPIQNTEKHYRKSCLEGINWDIERRNVAVNLNQIMNKIQELVETLSLQYDSVFYCAFQNLLTIRLIVRNKIDYYSRAALFVSVLQQLQIQNIKKLRASSQLAFFYTIFFHQFPSQEQQSNSKDLLFTSFSNHSLRDKKVQYISKQEGVVQYNLDIVNQYFRENPNNQLSFKTHWNPILNHTQCYQNASIFLEKRSTIIIKLKEYLNQPINTSNGYQNQMILIEGDFGSGKSSFMQLLSNDIANSFKIGQCVVFTKSLRGSLMNEIKQRNAPPSQVVIRQPQRRILLNTFNDILIMQCQKYIQKLEESYLQLQNQDYKQQIAQQINQTLILQTFLTRDTSKMQLKSLVLQNASLNLGDLQQEQKLLYQENMQNEIIQIIFAMLQEYLLSLNTKLIIFMIDDLQYQDKWSWSILQKIQSSIQNSYKIIIIGTFRFHLPTEINEDIATYTQLEPQIIPMIRTSQQLYKNNEFLNQQINKLTTQNNSIRLNINQIGFQEQKKLVISAIENFYTVKIDENESKKALDFILIYLFRRYQCNTPQKILLLLHTMCKCALIIVFQTNQNQDQSYEKKRISQMSESLKSNKQQDNNLDQILQNQPSSNNIKEANDPKIQVAAFEINENFQNLEDNIFESPFDCPLYFMNLNNSIFFNLLFERQSQMILLPKQKYFSNQVNQSQISLNEDFSVSSSQNYLKDSKEVSLKNRSNLIWLVLSLQGQKLNYEKLRFFLQNYFYLPEEQITETITEMYLFRLICLQSNENEGQNQNQTNQQRKKKSLNSSFISQQNSQNFVNIEENKLNLSHLEKQKQNKTLQFYWNDNLFFLLKQSLKYKLSLRLKLLLHKSYFDCMSELLQKLYQNGATNTLDFAELYMELIHHNSQYQPEKNDTLLKKISPQITYLFRKRIYYQGQVQKFSSTIQGMAKCQIKMNSQMLYIYKEDQRDQFDQFENYSPEKKDLDTSSVNKDKTQTKFQDTINQIKADLMLSTARFQNIRSIWSISKYDYTYELIPEKLMIKIYVYHMTKHQSIGDKKTQNKALALTFPSQQAYNTFYTALIYLQAEPYNPNFSFEKRDNYQNYVYSIRYPLLKSLSVIYDPLQKTDLINQIPYSQLSDSAQSLYYIFRKQDYIKKHQSINKIKNLIYSLIPKGLLALQIQSIQSPRKSVNHIAISPQKSPNVSQNKINVDEFQQKIFEEQVKNQLINSNIKQKNISKDNSLIIEKLNQSHSIDQNLEPLDADRDRGVVTHQKSPQTKQFMKQPTLSYEDQFVGQSQQEKLFELKVLNENQPETGKFNTLEGINHVQDDFNSQAKQILIINNFDQTGTFRKQSQDNNQVDQKSSSQQTKNMNISQSNMKQLHIIQEEDLKQGVRSSTKLSHKNNSININHDQSSIYQQQLDNEIFEQIESERTQYQQLLYQEQVEQFNRNHQNIENQYNQFAQQNNHYNSNSYNGNIQNNQIPFNNNLITHQKAMNQLNVTNQGIITPMNYSDIKTNQKSSGLYHPQAITQNQQIDLRQIPLQMSVTANNESAYNIIQDIEDEENPFQTGNGIKTLQLQLSTIQSATKSRSPSPFQRNSQLKVNQPLSYYSSQKSNTATPNKASNFKCKTTDFQNIQQGFNNPQEVQHSNGIQYQQGQKNESTKQKSLNNINLSYSDLGSKQQYQNNQTYVQSANNLQNQFSRDSHKNNSFKQKTQYQRSNEQTLIDLKFQQDLQKRLEQVRLNQDEFQKACELIGNQQQDDVNQNNFLNYDSNQLGELPLPVYKERYQEGSKNIEIFPSERSDQYQIEDEIPVAQEQMGIQGQLPSQGSKLNIAIVEDQIKSASNNQLSHSQNNSRILNSQVMQDINQQPILYENKINKQNASLLKQKIFDTPQQNISQGNLNLNNSQLSSNQLQIQQNKNSSKQTENQKNHQNLHQNQSSSKIQPNDNLDQKITVKQVDQKFQFEEKKQFLEQQQNTQSNQINLSQQNDKKQQQKPQQDINNIVTVQSQQKQNIQQSKEYQNTNHEISQTREISQSSNRIQNVYVDDYTSNRNFQTPSNLNAQFIKQPQNSVQPQMTSSAQLRAQKQNEMIQKKKENLKKYQSQQSQHSNSSKIMKDSRVDSQCYVENEFTDADSRNISQFLYESNYISPINVTQSMEIYDQDSYIGIIIQPCQTLQGEKFNLKQDDCVIFKFLNEKICEVHFEGRIGCISRNNIKVVQRAQQFLKNLSSYNSQKKKQLNDSALNNVHKILTDIDKK</sequence>
<feature type="region of interest" description="Disordered" evidence="2">
    <location>
        <begin position="2218"/>
        <end position="2256"/>
    </location>
</feature>
<dbReference type="SUPFAM" id="SSF52540">
    <property type="entry name" value="P-loop containing nucleoside triphosphate hydrolases"/>
    <property type="match status" value="1"/>
</dbReference>